<keyword evidence="2" id="KW-1185">Reference proteome</keyword>
<name>A0ABR9VT88_9SYNC</name>
<evidence type="ECO:0000313" key="1">
    <source>
        <dbReference type="EMBL" id="MBE9253446.1"/>
    </source>
</evidence>
<dbReference type="Gene3D" id="1.25.40.10">
    <property type="entry name" value="Tetratricopeptide repeat domain"/>
    <property type="match status" value="1"/>
</dbReference>
<evidence type="ECO:0008006" key="3">
    <source>
        <dbReference type="Google" id="ProtNLM"/>
    </source>
</evidence>
<dbReference type="EMBL" id="JADEVV010000013">
    <property type="protein sequence ID" value="MBE9253446.1"/>
    <property type="molecule type" value="Genomic_DNA"/>
</dbReference>
<comment type="caution">
    <text evidence="1">The sequence shown here is derived from an EMBL/GenBank/DDBJ whole genome shotgun (WGS) entry which is preliminary data.</text>
</comment>
<evidence type="ECO:0000313" key="2">
    <source>
        <dbReference type="Proteomes" id="UP000658720"/>
    </source>
</evidence>
<gene>
    <name evidence="1" type="ORF">IQ217_06135</name>
</gene>
<reference evidence="1 2" key="1">
    <citation type="submission" date="2020-10" db="EMBL/GenBank/DDBJ databases">
        <authorList>
            <person name="Castelo-Branco R."/>
            <person name="Eusebio N."/>
            <person name="Adriana R."/>
            <person name="Vieira A."/>
            <person name="Brugerolle De Fraissinette N."/>
            <person name="Rezende De Castro R."/>
            <person name="Schneider M.P."/>
            <person name="Vasconcelos V."/>
            <person name="Leao P.N."/>
        </authorList>
    </citation>
    <scope>NUCLEOTIDE SEQUENCE [LARGE SCALE GENOMIC DNA]</scope>
    <source>
        <strain evidence="1 2">LEGE 00031</strain>
    </source>
</reference>
<accession>A0ABR9VT88</accession>
<dbReference type="InterPro" id="IPR011990">
    <property type="entry name" value="TPR-like_helical_dom_sf"/>
</dbReference>
<proteinExistence type="predicted"/>
<protein>
    <recommendedName>
        <fullName evidence="3">Tetratricopeptide repeat protein</fullName>
    </recommendedName>
</protein>
<dbReference type="RefSeq" id="WP_190599884.1">
    <property type="nucleotide sequence ID" value="NZ_JADEVV010000013.1"/>
</dbReference>
<organism evidence="1 2">
    <name type="scientific">Synechocystis salina LEGE 00031</name>
    <dbReference type="NCBI Taxonomy" id="1828736"/>
    <lineage>
        <taxon>Bacteria</taxon>
        <taxon>Bacillati</taxon>
        <taxon>Cyanobacteriota</taxon>
        <taxon>Cyanophyceae</taxon>
        <taxon>Synechococcales</taxon>
        <taxon>Merismopediaceae</taxon>
        <taxon>Synechocystis</taxon>
    </lineage>
</organism>
<sequence length="89" mass="9889">MKDLTLTELNLQSTLMKDIASTYASLGNYDQAIAIVNDITDSEFQSLAMVDIASAYAAADKDYQSLFDMISNPQAKLLTKINFYLLKAR</sequence>
<dbReference type="Proteomes" id="UP000658720">
    <property type="component" value="Unassembled WGS sequence"/>
</dbReference>